<dbReference type="SUPFAM" id="SSF81901">
    <property type="entry name" value="HCP-like"/>
    <property type="match status" value="1"/>
</dbReference>
<dbReference type="HOGENOM" id="CLU_352642_0_0_6"/>
<gene>
    <name evidence="1" type="ORF">Thi970DRAFT_02558</name>
</gene>
<proteinExistence type="predicted"/>
<dbReference type="SUPFAM" id="SSF48452">
    <property type="entry name" value="TPR-like"/>
    <property type="match status" value="1"/>
</dbReference>
<evidence type="ECO:0008006" key="3">
    <source>
        <dbReference type="Google" id="ProtNLM"/>
    </source>
</evidence>
<dbReference type="AlphaFoldDB" id="H8Z097"/>
<reference evidence="2" key="1">
    <citation type="submission" date="2011-06" db="EMBL/GenBank/DDBJ databases">
        <authorList>
            <consortium name="US DOE Joint Genome Institute (JGI-PGF)"/>
            <person name="Lucas S."/>
            <person name="Han J."/>
            <person name="Lapidus A."/>
            <person name="Cheng J.-F."/>
            <person name="Goodwin L."/>
            <person name="Pitluck S."/>
            <person name="Peters L."/>
            <person name="Land M.L."/>
            <person name="Hauser L."/>
            <person name="Vogl K."/>
            <person name="Liu Z."/>
            <person name="Overmann J."/>
            <person name="Frigaard N.-U."/>
            <person name="Bryant D.A."/>
            <person name="Woyke T.J."/>
        </authorList>
    </citation>
    <scope>NUCLEOTIDE SEQUENCE [LARGE SCALE GENOMIC DNA]</scope>
    <source>
        <strain evidence="2">970</strain>
    </source>
</reference>
<dbReference type="eggNOG" id="COG1216">
    <property type="taxonomic scope" value="Bacteria"/>
</dbReference>
<accession>H8Z097</accession>
<dbReference type="Proteomes" id="UP000002964">
    <property type="component" value="Unassembled WGS sequence"/>
</dbReference>
<keyword evidence="2" id="KW-1185">Reference proteome</keyword>
<dbReference type="Gene3D" id="1.25.40.10">
    <property type="entry name" value="Tetratricopeptide repeat domain"/>
    <property type="match status" value="2"/>
</dbReference>
<dbReference type="STRING" id="631362.Thi970DRAFT_02558"/>
<reference evidence="1 2" key="2">
    <citation type="submission" date="2011-11" db="EMBL/GenBank/DDBJ databases">
        <authorList>
            <consortium name="US DOE Joint Genome Institute"/>
            <person name="Lucas S."/>
            <person name="Han J."/>
            <person name="Lapidus A."/>
            <person name="Cheng J.-F."/>
            <person name="Goodwin L."/>
            <person name="Pitluck S."/>
            <person name="Peters L."/>
            <person name="Ovchinnikova G."/>
            <person name="Zhang X."/>
            <person name="Detter J.C."/>
            <person name="Han C."/>
            <person name="Tapia R."/>
            <person name="Land M."/>
            <person name="Hauser L."/>
            <person name="Kyrpides N."/>
            <person name="Ivanova N."/>
            <person name="Pagani I."/>
            <person name="Vogl K."/>
            <person name="Liu Z."/>
            <person name="Overmann J."/>
            <person name="Frigaard N.-U."/>
            <person name="Bryant D."/>
            <person name="Woyke T."/>
        </authorList>
    </citation>
    <scope>NUCLEOTIDE SEQUENCE [LARGE SCALE GENOMIC DNA]</scope>
    <source>
        <strain evidence="1 2">970</strain>
    </source>
</reference>
<evidence type="ECO:0000313" key="2">
    <source>
        <dbReference type="Proteomes" id="UP000002964"/>
    </source>
</evidence>
<organism evidence="1 2">
    <name type="scientific">Thiorhodovibrio frisius</name>
    <dbReference type="NCBI Taxonomy" id="631362"/>
    <lineage>
        <taxon>Bacteria</taxon>
        <taxon>Pseudomonadati</taxon>
        <taxon>Pseudomonadota</taxon>
        <taxon>Gammaproteobacteria</taxon>
        <taxon>Chromatiales</taxon>
        <taxon>Chromatiaceae</taxon>
        <taxon>Thiorhodovibrio</taxon>
    </lineage>
</organism>
<name>H8Z097_9GAMM</name>
<dbReference type="InterPro" id="IPR011990">
    <property type="entry name" value="TPR-like_helical_dom_sf"/>
</dbReference>
<dbReference type="OrthoDB" id="4858593at2"/>
<dbReference type="EMBL" id="JH603169">
    <property type="protein sequence ID" value="EIC22305.1"/>
    <property type="molecule type" value="Genomic_DNA"/>
</dbReference>
<dbReference type="RefSeq" id="WP_009149017.1">
    <property type="nucleotide sequence ID" value="NZ_CP121471.1"/>
</dbReference>
<sequence length="797" mass="91395">MAQPLNFQPISLQQTLWDQKQLEALCAPRIMPPWEKYHANDNYGFATILKAYSGHPFDKPLPVLLTHGVYFDDQRLYDMERQCGLPGVMSYPDFRTKLWREKTDLRVIPSASPLLYAQRLMDQHFGPPMPEARSGTIYFLPHSTGHIKREIDLDQVITKLKQYCQQQQKAGHNHLLPLSVCIHWQDTQRGKHLPFKRAGLPVISAGHLSDPDFIFRLLHLLRLSNLTLGAFPGGHVFASLVAGVPFIAWEPAKAVAEISTEFKNVLGSQRSPDLSARLNHWESLFQPEQDPAEAPTPYQPITAAQEGFVDMMLGREDLIGPDELFAQLRSFGYPYMSAESRQALDEHFRKRYAENPEVTDCFARLAEGFAQLKNWPAAFDLIAKDRQLERLTPHAELRSAQWLQRMGRESDALDCVRQAYTKDPRLQDGFAMLSQEAIRLRDWRKAQYLLDQDAAAGRLSLNYGLSYAQVLVRNGENERAHHWMARAQAENLCQEKDWVDLWWIKMATRDYEGAIALARRDLEAGRLSLEGQWQLAELYERCGETEQAIALVESVYAENHKAKDWFARLGWEKGAQMADWESAHDWFLRDMNQGRLSVNWKSVFARIKASLDQWDEAFALIATAYAEDPNLTGGYTSLGWWGYRLGRGLPFCREQYQRDQTLKREPPNQDLFDSLMETASGKVLSWESYQKYASHHSHLIAIGYLIFAQGYIELAARLMALKYDQGEMAPVWWPTYALILQSAQQNEQANTVIDAIEAHHSPKDMILIGECVKPKARLTVAELRTWLNTHISESEHP</sequence>
<protein>
    <recommendedName>
        <fullName evidence="3">Tetratricopeptide repeat protein</fullName>
    </recommendedName>
</protein>
<evidence type="ECO:0000313" key="1">
    <source>
        <dbReference type="EMBL" id="EIC22305.1"/>
    </source>
</evidence>